<organism evidence="2 3">
    <name type="scientific">Toxocara canis</name>
    <name type="common">Canine roundworm</name>
    <dbReference type="NCBI Taxonomy" id="6265"/>
    <lineage>
        <taxon>Eukaryota</taxon>
        <taxon>Metazoa</taxon>
        <taxon>Ecdysozoa</taxon>
        <taxon>Nematoda</taxon>
        <taxon>Chromadorea</taxon>
        <taxon>Rhabditida</taxon>
        <taxon>Spirurina</taxon>
        <taxon>Ascaridomorpha</taxon>
        <taxon>Ascaridoidea</taxon>
        <taxon>Toxocaridae</taxon>
        <taxon>Toxocara</taxon>
    </lineage>
</organism>
<sequence>MRLLSLWTTKWESALECHNRDMRFMQLGYPFSHRRPPFELSPLRFVKTSRHRDAFCNFRPSTAEAAVDTSNTVVKNGVKGGDGTSTSFKFITAAYLNDFTSACGSSQQRLGLGLRRQLMPNSALVNRRQSVNRAATVARRRSSAQGTAAAAASTTRSSPSRLETIKRLSNSRIGTLQSGVDNRFFHLQQMIILVCNDLVVAHFCDGVQWKLLKQVTFFYLLSSQMGLLVGQDSCKSP</sequence>
<keyword evidence="2" id="KW-1185">Reference proteome</keyword>
<proteinExistence type="predicted"/>
<evidence type="ECO:0000313" key="2">
    <source>
        <dbReference type="Proteomes" id="UP000050794"/>
    </source>
</evidence>
<name>A0A183V5R1_TOXCA</name>
<evidence type="ECO:0000313" key="1">
    <source>
        <dbReference type="EMBL" id="VDM47402.1"/>
    </source>
</evidence>
<dbReference type="EMBL" id="UYWY01023315">
    <property type="protein sequence ID" value="VDM47402.1"/>
    <property type="molecule type" value="Genomic_DNA"/>
</dbReference>
<gene>
    <name evidence="1" type="ORF">TCNE_LOCUS16081</name>
</gene>
<evidence type="ECO:0000313" key="3">
    <source>
        <dbReference type="WBParaSite" id="TCNE_0001608201-mRNA-1"/>
    </source>
</evidence>
<reference evidence="3" key="1">
    <citation type="submission" date="2016-06" db="UniProtKB">
        <authorList>
            <consortium name="WormBaseParasite"/>
        </authorList>
    </citation>
    <scope>IDENTIFICATION</scope>
</reference>
<reference evidence="1 2" key="2">
    <citation type="submission" date="2018-11" db="EMBL/GenBank/DDBJ databases">
        <authorList>
            <consortium name="Pathogen Informatics"/>
        </authorList>
    </citation>
    <scope>NUCLEOTIDE SEQUENCE [LARGE SCALE GENOMIC DNA]</scope>
</reference>
<dbReference type="WBParaSite" id="TCNE_0001608201-mRNA-1">
    <property type="protein sequence ID" value="TCNE_0001608201-mRNA-1"/>
    <property type="gene ID" value="TCNE_0001608201"/>
</dbReference>
<accession>A0A183V5R1</accession>
<dbReference type="Proteomes" id="UP000050794">
    <property type="component" value="Unassembled WGS sequence"/>
</dbReference>
<dbReference type="AlphaFoldDB" id="A0A183V5R1"/>
<protein>
    <submittedName>
        <fullName evidence="1 3">Uncharacterized protein</fullName>
    </submittedName>
</protein>